<name>A0AB35WMM6_9PSED</name>
<evidence type="ECO:0000313" key="1">
    <source>
        <dbReference type="EMBL" id="MEE1864853.1"/>
    </source>
</evidence>
<comment type="caution">
    <text evidence="1">The sequence shown here is derived from an EMBL/GenBank/DDBJ whole genome shotgun (WGS) entry which is preliminary data.</text>
</comment>
<sequence length="261" mass="27413">MSYPSLQTPLAKSLGCRYPLICLAGPQVDQAEFAAAIGNAGGLGCIQTARVTSAQLQQQVLAYQALSQRPFAAILDCTCTARSLHNEQIQACLTLQVPIVILAPTVQSSVIEQFKRAGVQVLQQVKQSRQAIHAMEAGADALIAQADRSSPNLAYELALLNNAPVIAAGGIRTGNAVVAALGRGAQGVLCQLTGYAIDNFQAREHYAGRLAQLVDEAKVCMALEGGECDGRFNRSMEMAMAYRARKGSVAAQVGLGEGGIV</sequence>
<gene>
    <name evidence="1" type="ORF">V0R53_00440</name>
</gene>
<keyword evidence="2" id="KW-1185">Reference proteome</keyword>
<dbReference type="PANTHER" id="PTHR32332">
    <property type="entry name" value="2-NITROPROPANE DIOXYGENASE"/>
    <property type="match status" value="1"/>
</dbReference>
<reference evidence="1 2" key="1">
    <citation type="submission" date="2024-01" db="EMBL/GenBank/DDBJ databases">
        <title>Unpublished Manusciprt.</title>
        <authorList>
            <person name="Duman M."/>
            <person name="Valdes E.G."/>
            <person name="Ajmi N."/>
            <person name="Altun S."/>
            <person name="Saticioglu I.B."/>
        </authorList>
    </citation>
    <scope>NUCLEOTIDE SEQUENCE [LARGE SCALE GENOMIC DNA]</scope>
    <source>
        <strain evidence="1 2">120P</strain>
    </source>
</reference>
<dbReference type="EMBL" id="JAZDQP010000001">
    <property type="protein sequence ID" value="MEE1864853.1"/>
    <property type="molecule type" value="Genomic_DNA"/>
</dbReference>
<evidence type="ECO:0008006" key="3">
    <source>
        <dbReference type="Google" id="ProtNLM"/>
    </source>
</evidence>
<accession>A0AB35WMM6</accession>
<dbReference type="Gene3D" id="3.20.20.70">
    <property type="entry name" value="Aldolase class I"/>
    <property type="match status" value="1"/>
</dbReference>
<dbReference type="InterPro" id="IPR013785">
    <property type="entry name" value="Aldolase_TIM"/>
</dbReference>
<organism evidence="1 2">
    <name type="scientific">Pseudomonas auratipiscis</name>
    <dbReference type="NCBI Taxonomy" id="3115853"/>
    <lineage>
        <taxon>Bacteria</taxon>
        <taxon>Pseudomonadati</taxon>
        <taxon>Pseudomonadota</taxon>
        <taxon>Gammaproteobacteria</taxon>
        <taxon>Pseudomonadales</taxon>
        <taxon>Pseudomonadaceae</taxon>
        <taxon>Pseudomonas</taxon>
    </lineage>
</organism>
<dbReference type="RefSeq" id="WP_136476077.1">
    <property type="nucleotide sequence ID" value="NZ_JAZDCU010000001.1"/>
</dbReference>
<dbReference type="Proteomes" id="UP001307839">
    <property type="component" value="Unassembled WGS sequence"/>
</dbReference>
<proteinExistence type="predicted"/>
<evidence type="ECO:0000313" key="2">
    <source>
        <dbReference type="Proteomes" id="UP001307839"/>
    </source>
</evidence>
<dbReference type="AlphaFoldDB" id="A0AB35WMM6"/>
<protein>
    <recommendedName>
        <fullName evidence="3">Nitronate monooxygenase</fullName>
    </recommendedName>
</protein>
<dbReference type="PANTHER" id="PTHR32332:SF20">
    <property type="entry name" value="2-NITROPROPANE DIOXYGENASE-LIKE PROTEIN"/>
    <property type="match status" value="1"/>
</dbReference>
<dbReference type="SUPFAM" id="SSF51412">
    <property type="entry name" value="Inosine monophosphate dehydrogenase (IMPDH)"/>
    <property type="match status" value="1"/>
</dbReference>